<dbReference type="eggNOG" id="COG0747">
    <property type="taxonomic scope" value="Bacteria"/>
</dbReference>
<dbReference type="GO" id="GO:0015833">
    <property type="term" value="P:peptide transport"/>
    <property type="evidence" value="ECO:0007669"/>
    <property type="project" value="TreeGrafter"/>
</dbReference>
<evidence type="ECO:0000256" key="6">
    <source>
        <dbReference type="SAM" id="SignalP"/>
    </source>
</evidence>
<dbReference type="Proteomes" id="UP000028186">
    <property type="component" value="Plasmid pHAMBI1141a"/>
</dbReference>
<dbReference type="RefSeq" id="WP_040125865.1">
    <property type="nucleotide sequence ID" value="NZ_HG938356.1"/>
</dbReference>
<dbReference type="HOGENOM" id="CLU_017028_7_4_5"/>
<dbReference type="Gene3D" id="3.90.76.10">
    <property type="entry name" value="Dipeptide-binding Protein, Domain 1"/>
    <property type="match status" value="1"/>
</dbReference>
<dbReference type="PANTHER" id="PTHR30290">
    <property type="entry name" value="PERIPLASMIC BINDING COMPONENT OF ABC TRANSPORTER"/>
    <property type="match status" value="1"/>
</dbReference>
<keyword evidence="3" id="KW-0813">Transport</keyword>
<keyword evidence="4 6" id="KW-0732">Signal</keyword>
<evidence type="ECO:0000256" key="2">
    <source>
        <dbReference type="ARBA" id="ARBA00005695"/>
    </source>
</evidence>
<dbReference type="GO" id="GO:0043190">
    <property type="term" value="C:ATP-binding cassette (ABC) transporter complex"/>
    <property type="evidence" value="ECO:0007669"/>
    <property type="project" value="InterPro"/>
</dbReference>
<feature type="region of interest" description="Disordered" evidence="5">
    <location>
        <begin position="437"/>
        <end position="456"/>
    </location>
</feature>
<dbReference type="SUPFAM" id="SSF53850">
    <property type="entry name" value="Periplasmic binding protein-like II"/>
    <property type="match status" value="1"/>
</dbReference>
<dbReference type="GO" id="GO:0030288">
    <property type="term" value="C:outer membrane-bounded periplasmic space"/>
    <property type="evidence" value="ECO:0007669"/>
    <property type="project" value="UniProtKB-ARBA"/>
</dbReference>
<dbReference type="PATRIC" id="fig|1028801.3.peg.5772"/>
<protein>
    <submittedName>
        <fullName evidence="8">Extracellular solute-binding protein family 5</fullName>
    </submittedName>
</protein>
<proteinExistence type="inferred from homology"/>
<evidence type="ECO:0000256" key="5">
    <source>
        <dbReference type="SAM" id="MobiDB-lite"/>
    </source>
</evidence>
<evidence type="ECO:0000256" key="4">
    <source>
        <dbReference type="ARBA" id="ARBA00022729"/>
    </source>
</evidence>
<comment type="similarity">
    <text evidence="2">Belongs to the bacterial solute-binding protein 5 family.</text>
</comment>
<dbReference type="PANTHER" id="PTHR30290:SF9">
    <property type="entry name" value="OLIGOPEPTIDE-BINDING PROTEIN APPA"/>
    <property type="match status" value="1"/>
</dbReference>
<evidence type="ECO:0000256" key="1">
    <source>
        <dbReference type="ARBA" id="ARBA00004418"/>
    </source>
</evidence>
<evidence type="ECO:0000256" key="3">
    <source>
        <dbReference type="ARBA" id="ARBA00022448"/>
    </source>
</evidence>
<feature type="domain" description="Solute-binding protein family 5" evidence="7">
    <location>
        <begin position="68"/>
        <end position="439"/>
    </location>
</feature>
<dbReference type="InterPro" id="IPR039424">
    <property type="entry name" value="SBP_5"/>
</dbReference>
<evidence type="ECO:0000313" key="8">
    <source>
        <dbReference type="EMBL" id="CDN57994.1"/>
    </source>
</evidence>
<dbReference type="InterPro" id="IPR030678">
    <property type="entry name" value="Peptide/Ni-bd"/>
</dbReference>
<reference evidence="9" key="1">
    <citation type="journal article" date="2014" name="BMC Genomics">
        <title>Genome sequencing of two Neorhizobium galegae strains reveals a noeT gene responsible for the unusual acetylation of the nodulation factors.</title>
        <authorList>
            <person name="Osterman J."/>
            <person name="Marsh J."/>
            <person name="Laine P.K."/>
            <person name="Zeng Z."/>
            <person name="Alatalo E."/>
            <person name="Sullivan J.T."/>
            <person name="Young J.P."/>
            <person name="Thomas-Oates J."/>
            <person name="Paulin L."/>
            <person name="Lindstrom K."/>
        </authorList>
    </citation>
    <scope>NUCLEOTIDE SEQUENCE [LARGE SCALE GENOMIC DNA]</scope>
    <source>
        <strain evidence="9">HAMBI 1141</strain>
        <plasmid evidence="9">II</plasmid>
    </source>
</reference>
<name>A0A068TIR2_NEOGA</name>
<feature type="chain" id="PRO_5001656753" evidence="6">
    <location>
        <begin position="25"/>
        <end position="526"/>
    </location>
</feature>
<organism evidence="8 9">
    <name type="scientific">Neorhizobium galegae bv. officinalis bv. officinalis str. HAMBI 1141</name>
    <dbReference type="NCBI Taxonomy" id="1028801"/>
    <lineage>
        <taxon>Bacteria</taxon>
        <taxon>Pseudomonadati</taxon>
        <taxon>Pseudomonadota</taxon>
        <taxon>Alphaproteobacteria</taxon>
        <taxon>Hyphomicrobiales</taxon>
        <taxon>Rhizobiaceae</taxon>
        <taxon>Rhizobium/Agrobacterium group</taxon>
        <taxon>Neorhizobium</taxon>
    </lineage>
</organism>
<evidence type="ECO:0000313" key="9">
    <source>
        <dbReference type="Proteomes" id="UP000028186"/>
    </source>
</evidence>
<dbReference type="Gene3D" id="3.40.190.10">
    <property type="entry name" value="Periplasmic binding protein-like II"/>
    <property type="match status" value="1"/>
</dbReference>
<keyword evidence="8" id="KW-0614">Plasmid</keyword>
<feature type="signal peptide" evidence="6">
    <location>
        <begin position="1"/>
        <end position="24"/>
    </location>
</feature>
<geneLocation type="plasmid" evidence="9">
    <name>II</name>
</geneLocation>
<dbReference type="EMBL" id="HG938356">
    <property type="protein sequence ID" value="CDN57994.1"/>
    <property type="molecule type" value="Genomic_DNA"/>
</dbReference>
<dbReference type="PIRSF" id="PIRSF002741">
    <property type="entry name" value="MppA"/>
    <property type="match status" value="1"/>
</dbReference>
<dbReference type="Gene3D" id="3.10.105.10">
    <property type="entry name" value="Dipeptide-binding Protein, Domain 3"/>
    <property type="match status" value="1"/>
</dbReference>
<dbReference type="Pfam" id="PF00496">
    <property type="entry name" value="SBP_bac_5"/>
    <property type="match status" value="1"/>
</dbReference>
<accession>A0A068TIR2</accession>
<gene>
    <name evidence="8" type="ORF">RG1141_PA11620</name>
</gene>
<evidence type="ECO:0000259" key="7">
    <source>
        <dbReference type="Pfam" id="PF00496"/>
    </source>
</evidence>
<comment type="subcellular location">
    <subcellularLocation>
        <location evidence="1">Periplasm</location>
    </subcellularLocation>
</comment>
<dbReference type="AlphaFoldDB" id="A0A068TIR2"/>
<dbReference type="KEGG" id="ngl:RG1141_PA11620"/>
<dbReference type="CDD" id="cd08498">
    <property type="entry name" value="PBP2_NikA_DppA_OppA_like_2"/>
    <property type="match status" value="1"/>
</dbReference>
<dbReference type="InterPro" id="IPR000914">
    <property type="entry name" value="SBP_5_dom"/>
</dbReference>
<sequence length="526" mass="56472">MNFVTTGLATSAAFLLAGALSLSAADLKIGVKSEPSSLDPQFHVLVPNVQVTFAMFDPLVMMDAKLVPQPALAESWKPTSDTVWEFALRKDAKFSDGSPLTADDVVFTFDRIPKVPNSPTAFTLFTRQIAKVEAADAHTVRITTKQPYPLLVTDIANLPILSKAAASGPAPEGKTTVEFNRGEGLVGTGPFKFVSWQKGADLVLERNPNYWGKPATWDRVIYRPMTNPAARAAALLSGDIDMMEDPPTTDLEQFKANPRLSVAEAPGTRIVYIALDQKGEPSPGIPGQGNKNPLMDKRVREALSLSIDRKAIAERVMGGVAVATGDLLPEPMFGAVKARQAAPVVDTAKAKALLAEAGYPNGFQITLGTPNGRYVNDARVAQTIAAMWTRAGVKAEVAAAAPPVFFKSRDNFEYSAYLAAWGNSTGEMSTTLRSLVGTREPSKGSGTSNGGRYSNPDLDALLDKASATMDDKARKELLQKADEMVLSDYGIIPVHFEVPVWALRKGLSYAARADQYTLPQDVTSAK</sequence>
<dbReference type="GO" id="GO:1904680">
    <property type="term" value="F:peptide transmembrane transporter activity"/>
    <property type="evidence" value="ECO:0007669"/>
    <property type="project" value="TreeGrafter"/>
</dbReference>